<dbReference type="RefSeq" id="WP_101345384.1">
    <property type="nucleotide sequence ID" value="NZ_PJAI02000011.1"/>
</dbReference>
<dbReference type="Pfam" id="PF05258">
    <property type="entry name" value="DciA"/>
    <property type="match status" value="1"/>
</dbReference>
<dbReference type="EMBL" id="PJAI02000011">
    <property type="protein sequence ID" value="TYK65343.1"/>
    <property type="molecule type" value="Genomic_DNA"/>
</dbReference>
<evidence type="ECO:0000313" key="2">
    <source>
        <dbReference type="Proteomes" id="UP000815846"/>
    </source>
</evidence>
<dbReference type="InterPro" id="IPR007922">
    <property type="entry name" value="DciA-like"/>
</dbReference>
<name>A0ABY3MVV0_9GAMM</name>
<gene>
    <name evidence="1" type="ORF">CWS31_010770</name>
</gene>
<comment type="caution">
    <text evidence="1">The sequence shown here is derived from an EMBL/GenBank/DDBJ whole genome shotgun (WGS) entry which is preliminary data.</text>
</comment>
<protein>
    <submittedName>
        <fullName evidence="1">DUF721 domain-containing protein</fullName>
    </submittedName>
</protein>
<evidence type="ECO:0000313" key="1">
    <source>
        <dbReference type="EMBL" id="TYK65343.1"/>
    </source>
</evidence>
<dbReference type="Proteomes" id="UP000815846">
    <property type="component" value="Unassembled WGS sequence"/>
</dbReference>
<organism evidence="1 2">
    <name type="scientific">Colwellia echini</name>
    <dbReference type="NCBI Taxonomy" id="1982103"/>
    <lineage>
        <taxon>Bacteria</taxon>
        <taxon>Pseudomonadati</taxon>
        <taxon>Pseudomonadota</taxon>
        <taxon>Gammaproteobacteria</taxon>
        <taxon>Alteromonadales</taxon>
        <taxon>Colwelliaceae</taxon>
        <taxon>Colwellia</taxon>
    </lineage>
</organism>
<sequence length="183" mass="20272">MARKSKVPINMAALLQKTTGTLSHIQSKTNSLTALADIVRQICPDLPADAFNIANCREDSLIIEVKSPVWGQRLQFERNNICNALMNNTEGNFNRIEIKVNPQGFRKERHDITEKTRAELLQSHAINSAEIANRYNAGINAGINGVGVVNEKTSKQFLEIAKNAPKGLKEKLEKLALVAGKRQ</sequence>
<reference evidence="1 2" key="1">
    <citation type="submission" date="2019-08" db="EMBL/GenBank/DDBJ databases">
        <title>Microbe sample from Colwellia echini.</title>
        <authorList>
            <person name="Christiansen L."/>
            <person name="Pathiraja D."/>
            <person name="Schultz-Johansen M."/>
            <person name="Choi I.-G."/>
            <person name="Stougaard P."/>
        </authorList>
    </citation>
    <scope>NUCLEOTIDE SEQUENCE [LARGE SCALE GENOMIC DNA]</scope>
    <source>
        <strain evidence="1 2">A3</strain>
    </source>
</reference>
<accession>A0ABY3MVV0</accession>
<proteinExistence type="predicted"/>
<keyword evidence="2" id="KW-1185">Reference proteome</keyword>